<evidence type="ECO:0000259" key="3">
    <source>
        <dbReference type="Pfam" id="PF04773"/>
    </source>
</evidence>
<dbReference type="InterPro" id="IPR006860">
    <property type="entry name" value="FecR"/>
</dbReference>
<organism evidence="4 5">
    <name type="scientific">Rhodanobacter panaciterrae</name>
    <dbReference type="NCBI Taxonomy" id="490572"/>
    <lineage>
        <taxon>Bacteria</taxon>
        <taxon>Pseudomonadati</taxon>
        <taxon>Pseudomonadota</taxon>
        <taxon>Gammaproteobacteria</taxon>
        <taxon>Lysobacterales</taxon>
        <taxon>Rhodanobacteraceae</taxon>
        <taxon>Rhodanobacter</taxon>
    </lineage>
</organism>
<proteinExistence type="predicted"/>
<dbReference type="RefSeq" id="WP_189441143.1">
    <property type="nucleotide sequence ID" value="NZ_BMXT01000002.1"/>
</dbReference>
<name>A0ABQ2ZW68_9GAMM</name>
<accession>A0ABQ2ZW68</accession>
<dbReference type="PANTHER" id="PTHR38731">
    <property type="entry name" value="LIPL45-RELATED LIPOPROTEIN-RELATED"/>
    <property type="match status" value="1"/>
</dbReference>
<comment type="caution">
    <text evidence="4">The sequence shown here is derived from an EMBL/GenBank/DDBJ whole genome shotgun (WGS) entry which is preliminary data.</text>
</comment>
<protein>
    <submittedName>
        <fullName evidence="4">Proline-rich exported protein</fullName>
    </submittedName>
</protein>
<evidence type="ECO:0000313" key="4">
    <source>
        <dbReference type="EMBL" id="GGY27372.1"/>
    </source>
</evidence>
<feature type="region of interest" description="Disordered" evidence="1">
    <location>
        <begin position="663"/>
        <end position="758"/>
    </location>
</feature>
<dbReference type="InterPro" id="IPR046535">
    <property type="entry name" value="DUF6600"/>
</dbReference>
<dbReference type="Pfam" id="PF04773">
    <property type="entry name" value="FecR"/>
    <property type="match status" value="1"/>
</dbReference>
<evidence type="ECO:0000256" key="2">
    <source>
        <dbReference type="SAM" id="SignalP"/>
    </source>
</evidence>
<dbReference type="EMBL" id="BMXT01000002">
    <property type="protein sequence ID" value="GGY27372.1"/>
    <property type="molecule type" value="Genomic_DNA"/>
</dbReference>
<reference evidence="5" key="1">
    <citation type="journal article" date="2019" name="Int. J. Syst. Evol. Microbiol.">
        <title>The Global Catalogue of Microorganisms (GCM) 10K type strain sequencing project: providing services to taxonomists for standard genome sequencing and annotation.</title>
        <authorList>
            <consortium name="The Broad Institute Genomics Platform"/>
            <consortium name="The Broad Institute Genome Sequencing Center for Infectious Disease"/>
            <person name="Wu L."/>
            <person name="Ma J."/>
        </authorList>
    </citation>
    <scope>NUCLEOTIDE SEQUENCE [LARGE SCALE GENOMIC DNA]</scope>
    <source>
        <strain evidence="5">KCTC 22232</strain>
    </source>
</reference>
<gene>
    <name evidence="4" type="ORF">GCM10008098_20550</name>
</gene>
<dbReference type="PANTHER" id="PTHR38731:SF3">
    <property type="entry name" value="BLL6125 PROTEIN"/>
    <property type="match status" value="1"/>
</dbReference>
<feature type="chain" id="PRO_5045439642" evidence="2">
    <location>
        <begin position="33"/>
        <end position="758"/>
    </location>
</feature>
<feature type="compositionally biased region" description="Basic and acidic residues" evidence="1">
    <location>
        <begin position="732"/>
        <end position="743"/>
    </location>
</feature>
<evidence type="ECO:0000256" key="1">
    <source>
        <dbReference type="SAM" id="MobiDB-lite"/>
    </source>
</evidence>
<sequence>MRALAKFFTPSRFSWRLPAIVLLCVAASLAQAQSGADDDSADPPSRVARLSYIAGDLGFLPAGATDWSDASVNRPLTTGDRLSTSQGARAELEFGGASLRMDGQTDFGLLDLNDQLAQIELTQGTLNLTVRNLDQGQSYEIDTPTVALVIDRPGTFRVDINDDGGGTQITAFNGVATVYGENNAQRTINPGRSYRFVDSSLAAVVISDIDGGDAFDAWSSERDRRYVQSNSSQYVSDDVVGYQDLDQYGAWQDTSDYGQVWYPTQVAADWAPYRDGHWAYIAPWGWTWVDDSPWGFAPYHYGRWAYTHRGWGWIPGPLGVRSIYAPALVAFVGGGGWSVGIGGGPVGWFPLGPGEIYNPWYRCGRSCYTNVNIRNMRERRGDDRRADIDDHYNRYRNGTPSRGDHYANRDAPRGFTAVPGNTFAGGRHVQRNLVKVDPRQLAAAPLVSRDANKLRPIAGGAEPSRNTHARSLPTGGFNREVVARRAPPMPPHDVAQYPRGAGRNSQLADSPRAGMPTSNVRVLNPRDNRDRGDRAAPTDRADNGRVGGDDPRRSSGTPQPLPPVTRITAATPAATRNDNSAEARDDTGMPSTRFAHPRGRDNIDQREATPQPGVSYISGANENQPRPAYRNNATLPQVPQIQRAAPAPDNRNAPANDERIQRYQSNRPMPQDSPAPAAPMRNTDEPRFQRAEPAQRNYVREQPQPMPVPQRNEPARPTFQQPHYEQPQQRAETPRPQRSESRPAQKPAPRVRDDAQEH</sequence>
<feature type="compositionally biased region" description="Basic and acidic residues" evidence="1">
    <location>
        <begin position="524"/>
        <end position="553"/>
    </location>
</feature>
<dbReference type="Proteomes" id="UP000621898">
    <property type="component" value="Unassembled WGS sequence"/>
</dbReference>
<feature type="compositionally biased region" description="Polar residues" evidence="1">
    <location>
        <begin position="718"/>
        <end position="731"/>
    </location>
</feature>
<feature type="domain" description="FecR protein" evidence="3">
    <location>
        <begin position="80"/>
        <end position="175"/>
    </location>
</feature>
<feature type="compositionally biased region" description="Low complexity" evidence="1">
    <location>
        <begin position="564"/>
        <end position="575"/>
    </location>
</feature>
<dbReference type="Pfam" id="PF20245">
    <property type="entry name" value="DUF6600"/>
    <property type="match status" value="1"/>
</dbReference>
<evidence type="ECO:0000313" key="5">
    <source>
        <dbReference type="Proteomes" id="UP000621898"/>
    </source>
</evidence>
<feature type="region of interest" description="Disordered" evidence="1">
    <location>
        <begin position="454"/>
        <end position="631"/>
    </location>
</feature>
<feature type="compositionally biased region" description="Basic and acidic residues" evidence="1">
    <location>
        <begin position="598"/>
        <end position="607"/>
    </location>
</feature>
<feature type="signal peptide" evidence="2">
    <location>
        <begin position="1"/>
        <end position="32"/>
    </location>
</feature>
<keyword evidence="5" id="KW-1185">Reference proteome</keyword>
<keyword evidence="2" id="KW-0732">Signal</keyword>